<dbReference type="EMBL" id="CP036339">
    <property type="protein sequence ID" value="QDT74447.1"/>
    <property type="molecule type" value="Genomic_DNA"/>
</dbReference>
<name>A0A517U1F7_9BACT</name>
<dbReference type="RefSeq" id="WP_145434199.1">
    <property type="nucleotide sequence ID" value="NZ_CP036339.1"/>
</dbReference>
<dbReference type="AlphaFoldDB" id="A0A517U1F7"/>
<protein>
    <recommendedName>
        <fullName evidence="3">PEP-CTERM protein-sorting domain-containing protein</fullName>
    </recommendedName>
</protein>
<evidence type="ECO:0000313" key="1">
    <source>
        <dbReference type="EMBL" id="QDT74447.1"/>
    </source>
</evidence>
<evidence type="ECO:0000313" key="2">
    <source>
        <dbReference type="Proteomes" id="UP000317909"/>
    </source>
</evidence>
<gene>
    <name evidence="1" type="ORF">I41_36430</name>
</gene>
<proteinExistence type="predicted"/>
<dbReference type="InterPro" id="IPR018247">
    <property type="entry name" value="EF_Hand_1_Ca_BS"/>
</dbReference>
<sequence>MNAYCGLHAIRSAGTRRFGRIRWGGAPQYLAIAAVLAVTVCGALPHAGAVVVTDDFSDNNDTANPTWIHLNNAAGSTNQTWDASGGKYRLHDPTTSTFGSTLPGLEGYGFVGSYVEPTFTDVRVTVDIVDFVPPDVQSSFFAVAARLNGSNALPTEETGFPLHGYSYQYEGPAANGNGEMVLTILSGAALTDVGSFPLTLEGGKDYRVIFEVIGNVLHGQVLELGAGGSVVATVADQTRDLDANPPGVKNWDGDPNTEDAEFVPYASGYSGVYGIGHVFYTDADFTIDNFRTESIGAATPGDFDADGDVDGADLVLWKGDFGLNADSDADNDGDTDGADFLVWQRNWTGALSASAAAAVPEPSSLALGASATLLAIGACQRGRRR</sequence>
<organism evidence="1 2">
    <name type="scientific">Lacipirellula limnantheis</name>
    <dbReference type="NCBI Taxonomy" id="2528024"/>
    <lineage>
        <taxon>Bacteria</taxon>
        <taxon>Pseudomonadati</taxon>
        <taxon>Planctomycetota</taxon>
        <taxon>Planctomycetia</taxon>
        <taxon>Pirellulales</taxon>
        <taxon>Lacipirellulaceae</taxon>
        <taxon>Lacipirellula</taxon>
    </lineage>
</organism>
<dbReference type="KEGG" id="llh:I41_36430"/>
<accession>A0A517U1F7</accession>
<dbReference type="Proteomes" id="UP000317909">
    <property type="component" value="Chromosome"/>
</dbReference>
<keyword evidence="2" id="KW-1185">Reference proteome</keyword>
<dbReference type="PROSITE" id="PS00018">
    <property type="entry name" value="EF_HAND_1"/>
    <property type="match status" value="1"/>
</dbReference>
<evidence type="ECO:0008006" key="3">
    <source>
        <dbReference type="Google" id="ProtNLM"/>
    </source>
</evidence>
<reference evidence="1 2" key="1">
    <citation type="submission" date="2019-02" db="EMBL/GenBank/DDBJ databases">
        <title>Deep-cultivation of Planctomycetes and their phenomic and genomic characterization uncovers novel biology.</title>
        <authorList>
            <person name="Wiegand S."/>
            <person name="Jogler M."/>
            <person name="Boedeker C."/>
            <person name="Pinto D."/>
            <person name="Vollmers J."/>
            <person name="Rivas-Marin E."/>
            <person name="Kohn T."/>
            <person name="Peeters S.H."/>
            <person name="Heuer A."/>
            <person name="Rast P."/>
            <person name="Oberbeckmann S."/>
            <person name="Bunk B."/>
            <person name="Jeske O."/>
            <person name="Meyerdierks A."/>
            <person name="Storesund J.E."/>
            <person name="Kallscheuer N."/>
            <person name="Luecker S."/>
            <person name="Lage O.M."/>
            <person name="Pohl T."/>
            <person name="Merkel B.J."/>
            <person name="Hornburger P."/>
            <person name="Mueller R.-W."/>
            <person name="Bruemmer F."/>
            <person name="Labrenz M."/>
            <person name="Spormann A.M."/>
            <person name="Op den Camp H."/>
            <person name="Overmann J."/>
            <person name="Amann R."/>
            <person name="Jetten M.S.M."/>
            <person name="Mascher T."/>
            <person name="Medema M.H."/>
            <person name="Devos D.P."/>
            <person name="Kaster A.-K."/>
            <person name="Ovreas L."/>
            <person name="Rohde M."/>
            <person name="Galperin M.Y."/>
            <person name="Jogler C."/>
        </authorList>
    </citation>
    <scope>NUCLEOTIDE SEQUENCE [LARGE SCALE GENOMIC DNA]</scope>
    <source>
        <strain evidence="1 2">I41</strain>
    </source>
</reference>